<gene>
    <name evidence="1" type="ORF">Pen02_80920</name>
</gene>
<protein>
    <submittedName>
        <fullName evidence="1">Uncharacterized protein</fullName>
    </submittedName>
</protein>
<proteinExistence type="predicted"/>
<comment type="caution">
    <text evidence="1">The sequence shown here is derived from an EMBL/GenBank/DDBJ whole genome shotgun (WGS) entry which is preliminary data.</text>
</comment>
<organism evidence="1 2">
    <name type="scientific">Plantactinospora endophytica</name>
    <dbReference type="NCBI Taxonomy" id="673535"/>
    <lineage>
        <taxon>Bacteria</taxon>
        <taxon>Bacillati</taxon>
        <taxon>Actinomycetota</taxon>
        <taxon>Actinomycetes</taxon>
        <taxon>Micromonosporales</taxon>
        <taxon>Micromonosporaceae</taxon>
        <taxon>Plantactinospora</taxon>
    </lineage>
</organism>
<name>A0ABQ4EEK1_9ACTN</name>
<reference evidence="1 2" key="1">
    <citation type="submission" date="2021-01" db="EMBL/GenBank/DDBJ databases">
        <title>Whole genome shotgun sequence of Plantactinospora endophytica NBRC 110450.</title>
        <authorList>
            <person name="Komaki H."/>
            <person name="Tamura T."/>
        </authorList>
    </citation>
    <scope>NUCLEOTIDE SEQUENCE [LARGE SCALE GENOMIC DNA]</scope>
    <source>
        <strain evidence="1 2">NBRC 110450</strain>
    </source>
</reference>
<evidence type="ECO:0000313" key="1">
    <source>
        <dbReference type="EMBL" id="GIG93156.1"/>
    </source>
</evidence>
<keyword evidence="2" id="KW-1185">Reference proteome</keyword>
<evidence type="ECO:0000313" key="2">
    <source>
        <dbReference type="Proteomes" id="UP000646749"/>
    </source>
</evidence>
<dbReference type="RefSeq" id="WP_203871456.1">
    <property type="nucleotide sequence ID" value="NZ_BONW01000052.1"/>
</dbReference>
<sequence length="81" mass="9099">MSESLQRGRCATCTAPIKGLIRLMTLSAATALRFRDAPPDFIPNDAIDVTWTVEPCGHWMNLLQLREAGIEAERYEHEEAL</sequence>
<dbReference type="EMBL" id="BONW01000052">
    <property type="protein sequence ID" value="GIG93156.1"/>
    <property type="molecule type" value="Genomic_DNA"/>
</dbReference>
<accession>A0ABQ4EEK1</accession>
<dbReference type="Proteomes" id="UP000646749">
    <property type="component" value="Unassembled WGS sequence"/>
</dbReference>